<keyword evidence="7 8" id="KW-0173">Coenzyme A biosynthesis</keyword>
<dbReference type="EC" id="2.7.1.24" evidence="8 9"/>
<dbReference type="SUPFAM" id="SSF52540">
    <property type="entry name" value="P-loop containing nucleoside triphosphate hydrolases"/>
    <property type="match status" value="1"/>
</dbReference>
<dbReference type="PANTHER" id="PTHR10695">
    <property type="entry name" value="DEPHOSPHO-COA KINASE-RELATED"/>
    <property type="match status" value="1"/>
</dbReference>
<dbReference type="InterPro" id="IPR001977">
    <property type="entry name" value="Depp_CoAkinase"/>
</dbReference>
<dbReference type="Gene3D" id="3.40.50.300">
    <property type="entry name" value="P-loop containing nucleotide triphosphate hydrolases"/>
    <property type="match status" value="1"/>
</dbReference>
<reference evidence="10 11" key="1">
    <citation type="journal article" date="2017" name="Front. Microbiol.">
        <title>Genomic Characterization of Dairy Associated Leuconostoc Species and Diversity of Leuconostocs in Undefined Mixed Mesophilic Starter Cultures.</title>
        <authorList>
            <person name="Frantzen C.A."/>
            <person name="Kot W."/>
            <person name="Pedersen T.B."/>
            <person name="Ardo Y.M."/>
            <person name="Broadbent J.R."/>
            <person name="Neve H."/>
            <person name="Hansen L.H."/>
            <person name="Dal Bello F."/>
            <person name="Ostlie H.M."/>
            <person name="Kleppen H.P."/>
            <person name="Vogensen F.K."/>
            <person name="Holo H."/>
        </authorList>
    </citation>
    <scope>NUCLEOTIDE SEQUENCE [LARGE SCALE GENOMIC DNA]</scope>
    <source>
        <strain evidence="10 11">LMGCF08</strain>
    </source>
</reference>
<evidence type="ECO:0000256" key="3">
    <source>
        <dbReference type="ARBA" id="ARBA00022679"/>
    </source>
</evidence>
<dbReference type="GO" id="GO:0015937">
    <property type="term" value="P:coenzyme A biosynthetic process"/>
    <property type="evidence" value="ECO:0007669"/>
    <property type="project" value="UniProtKB-UniRule"/>
</dbReference>
<comment type="similarity">
    <text evidence="1 8">Belongs to the CoaE family.</text>
</comment>
<dbReference type="GO" id="GO:0005524">
    <property type="term" value="F:ATP binding"/>
    <property type="evidence" value="ECO:0007669"/>
    <property type="project" value="UniProtKB-UniRule"/>
</dbReference>
<comment type="catalytic activity">
    <reaction evidence="8">
        <text>3'-dephospho-CoA + ATP = ADP + CoA + H(+)</text>
        <dbReference type="Rhea" id="RHEA:18245"/>
        <dbReference type="ChEBI" id="CHEBI:15378"/>
        <dbReference type="ChEBI" id="CHEBI:30616"/>
        <dbReference type="ChEBI" id="CHEBI:57287"/>
        <dbReference type="ChEBI" id="CHEBI:57328"/>
        <dbReference type="ChEBI" id="CHEBI:456216"/>
        <dbReference type="EC" id="2.7.1.24"/>
    </reaction>
</comment>
<dbReference type="EMBL" id="MPLS01000001">
    <property type="protein sequence ID" value="ORI98691.1"/>
    <property type="molecule type" value="Genomic_DNA"/>
</dbReference>
<comment type="subcellular location">
    <subcellularLocation>
        <location evidence="8">Cytoplasm</location>
    </subcellularLocation>
</comment>
<dbReference type="NCBIfam" id="TIGR00152">
    <property type="entry name" value="dephospho-CoA kinase"/>
    <property type="match status" value="1"/>
</dbReference>
<comment type="pathway">
    <text evidence="8">Cofactor biosynthesis; coenzyme A biosynthesis; CoA from (R)-pantothenate: step 5/5.</text>
</comment>
<keyword evidence="3 8" id="KW-0808">Transferase</keyword>
<dbReference type="RefSeq" id="WP_004915446.1">
    <property type="nucleotide sequence ID" value="NZ_MPLS01000001.1"/>
</dbReference>
<feature type="binding site" evidence="8">
    <location>
        <begin position="11"/>
        <end position="16"/>
    </location>
    <ligand>
        <name>ATP</name>
        <dbReference type="ChEBI" id="CHEBI:30616"/>
    </ligand>
</feature>
<protein>
    <recommendedName>
        <fullName evidence="8 9">Dephospho-CoA kinase</fullName>
        <ecNumber evidence="8 9">2.7.1.24</ecNumber>
    </recommendedName>
    <alternativeName>
        <fullName evidence="8">Dephosphocoenzyme A kinase</fullName>
    </alternativeName>
</protein>
<gene>
    <name evidence="8" type="primary">coaE</name>
    <name evidence="10" type="ORF">BMR96_00090</name>
</gene>
<evidence type="ECO:0000256" key="6">
    <source>
        <dbReference type="ARBA" id="ARBA00022840"/>
    </source>
</evidence>
<evidence type="ECO:0000256" key="1">
    <source>
        <dbReference type="ARBA" id="ARBA00009018"/>
    </source>
</evidence>
<dbReference type="PANTHER" id="PTHR10695:SF46">
    <property type="entry name" value="BIFUNCTIONAL COENZYME A SYNTHASE-RELATED"/>
    <property type="match status" value="1"/>
</dbReference>
<dbReference type="HAMAP" id="MF_00376">
    <property type="entry name" value="Dephospho_CoA_kinase"/>
    <property type="match status" value="1"/>
</dbReference>
<comment type="function">
    <text evidence="8">Catalyzes the phosphorylation of the 3'-hydroxyl group of dephosphocoenzyme A to form coenzyme A.</text>
</comment>
<evidence type="ECO:0000256" key="5">
    <source>
        <dbReference type="ARBA" id="ARBA00022777"/>
    </source>
</evidence>
<evidence type="ECO:0000256" key="8">
    <source>
        <dbReference type="HAMAP-Rule" id="MF_00376"/>
    </source>
</evidence>
<dbReference type="Proteomes" id="UP000192288">
    <property type="component" value="Unassembled WGS sequence"/>
</dbReference>
<evidence type="ECO:0000313" key="10">
    <source>
        <dbReference type="EMBL" id="ORI98691.1"/>
    </source>
</evidence>
<dbReference type="UniPathway" id="UPA00241">
    <property type="reaction ID" value="UER00356"/>
</dbReference>
<evidence type="ECO:0000256" key="7">
    <source>
        <dbReference type="ARBA" id="ARBA00022993"/>
    </source>
</evidence>
<dbReference type="Pfam" id="PF01121">
    <property type="entry name" value="CoaE"/>
    <property type="match status" value="1"/>
</dbReference>
<evidence type="ECO:0000256" key="4">
    <source>
        <dbReference type="ARBA" id="ARBA00022741"/>
    </source>
</evidence>
<dbReference type="CDD" id="cd02022">
    <property type="entry name" value="DPCK"/>
    <property type="match status" value="1"/>
</dbReference>
<keyword evidence="6 8" id="KW-0067">ATP-binding</keyword>
<keyword evidence="4 8" id="KW-0547">Nucleotide-binding</keyword>
<dbReference type="PROSITE" id="PS51219">
    <property type="entry name" value="DPCK"/>
    <property type="match status" value="1"/>
</dbReference>
<dbReference type="InterPro" id="IPR027417">
    <property type="entry name" value="P-loop_NTPase"/>
</dbReference>
<keyword evidence="2 8" id="KW-0963">Cytoplasm</keyword>
<evidence type="ECO:0000256" key="2">
    <source>
        <dbReference type="ARBA" id="ARBA00022490"/>
    </source>
</evidence>
<evidence type="ECO:0000313" key="11">
    <source>
        <dbReference type="Proteomes" id="UP000192288"/>
    </source>
</evidence>
<keyword evidence="5 8" id="KW-0418">Kinase</keyword>
<dbReference type="GO" id="GO:0004140">
    <property type="term" value="F:dephospho-CoA kinase activity"/>
    <property type="evidence" value="ECO:0007669"/>
    <property type="project" value="UniProtKB-UniRule"/>
</dbReference>
<dbReference type="AlphaFoldDB" id="A0A1X0VG79"/>
<evidence type="ECO:0000256" key="9">
    <source>
        <dbReference type="NCBIfam" id="TIGR00152"/>
    </source>
</evidence>
<dbReference type="eggNOG" id="COG0237">
    <property type="taxonomic scope" value="Bacteria"/>
</dbReference>
<dbReference type="GO" id="GO:0005737">
    <property type="term" value="C:cytoplasm"/>
    <property type="evidence" value="ECO:0007669"/>
    <property type="project" value="UniProtKB-SubCell"/>
</dbReference>
<organism evidence="10 11">
    <name type="scientific">Leuconostoc pseudomesenteroides</name>
    <dbReference type="NCBI Taxonomy" id="33968"/>
    <lineage>
        <taxon>Bacteria</taxon>
        <taxon>Bacillati</taxon>
        <taxon>Bacillota</taxon>
        <taxon>Bacilli</taxon>
        <taxon>Lactobacillales</taxon>
        <taxon>Lactobacillaceae</taxon>
        <taxon>Leuconostoc</taxon>
    </lineage>
</organism>
<dbReference type="FunFam" id="3.40.50.300:FF:000991">
    <property type="entry name" value="Dephospho-CoA kinase"/>
    <property type="match status" value="1"/>
</dbReference>
<dbReference type="STRING" id="33968.BMS77_03235"/>
<accession>A0A1X0VG79</accession>
<proteinExistence type="inferred from homology"/>
<sequence>MLLVGLTGGIATGKSTVSGMLRDAGLPIVDADVVAREVVEPGTPTLEKIKLAFGPSVIDNGVLNRRRLGDIVFSNSQELARLNDIMQPAISRAMADKINFWRMQQVPILILDVPLLFERHYEKDGKIDKIIVVTTDESTQLERLKLRNQLSDLQARNRVHSQLPLTDKVARADFVIDNNKDQQSLKQQVTALIENLKEIAANDNTN</sequence>
<comment type="caution">
    <text evidence="10">The sequence shown here is derived from an EMBL/GenBank/DDBJ whole genome shotgun (WGS) entry which is preliminary data.</text>
</comment>
<name>A0A1X0VG79_LEUPS</name>